<evidence type="ECO:0000313" key="2">
    <source>
        <dbReference type="Proteomes" id="UP001186974"/>
    </source>
</evidence>
<dbReference type="EMBL" id="JAWDJW010006475">
    <property type="protein sequence ID" value="KAK3064584.1"/>
    <property type="molecule type" value="Genomic_DNA"/>
</dbReference>
<sequence>AEETTSDDIDSAYASSIAGSESTSLRSSITNYEYENGRRYHAYKAGEYYLPNDEAEQDRLDLQHHIYRLCLGGGLHYAPIKDPQRVLDIGTGTGIWAMEFADEYPSATVIGTDLSPIQPGFVPPNVQFYVDDFEQPWEFGESGKFDYIHWRSLCGSTGDWLKLYTQAWENLKEGAWLEVQEYDAWVYSDEDEKMTKAPWTREWCEMMTDVTMRSQKPLNVARFAKRWMEEAGFVDVREEICKVGDVLLLLRLNLCKFAYLLRNV</sequence>
<gene>
    <name evidence="1" type="ORF">LTS18_005876</name>
</gene>
<reference evidence="1" key="1">
    <citation type="submission" date="2024-09" db="EMBL/GenBank/DDBJ databases">
        <title>Black Yeasts Isolated from many extreme environments.</title>
        <authorList>
            <person name="Coleine C."/>
            <person name="Stajich J.E."/>
            <person name="Selbmann L."/>
        </authorList>
    </citation>
    <scope>NUCLEOTIDE SEQUENCE</scope>
    <source>
        <strain evidence="1">CCFEE 5737</strain>
    </source>
</reference>
<organism evidence="1 2">
    <name type="scientific">Coniosporium uncinatum</name>
    <dbReference type="NCBI Taxonomy" id="93489"/>
    <lineage>
        <taxon>Eukaryota</taxon>
        <taxon>Fungi</taxon>
        <taxon>Dikarya</taxon>
        <taxon>Ascomycota</taxon>
        <taxon>Pezizomycotina</taxon>
        <taxon>Dothideomycetes</taxon>
        <taxon>Dothideomycetes incertae sedis</taxon>
        <taxon>Coniosporium</taxon>
    </lineage>
</organism>
<comment type="caution">
    <text evidence="1">The sequence shown here is derived from an EMBL/GenBank/DDBJ whole genome shotgun (WGS) entry which is preliminary data.</text>
</comment>
<dbReference type="Proteomes" id="UP001186974">
    <property type="component" value="Unassembled WGS sequence"/>
</dbReference>
<accession>A0ACC3DBG1</accession>
<keyword evidence="2" id="KW-1185">Reference proteome</keyword>
<evidence type="ECO:0000313" key="1">
    <source>
        <dbReference type="EMBL" id="KAK3064584.1"/>
    </source>
</evidence>
<name>A0ACC3DBG1_9PEZI</name>
<feature type="non-terminal residue" evidence="1">
    <location>
        <position position="1"/>
    </location>
</feature>
<protein>
    <submittedName>
        <fullName evidence="1">Uncharacterized protein</fullName>
    </submittedName>
</protein>
<proteinExistence type="predicted"/>